<dbReference type="Proteomes" id="UP000000762">
    <property type="component" value="Chromosome"/>
</dbReference>
<evidence type="ECO:0000313" key="5">
    <source>
        <dbReference type="EMBL" id="ABK89729.1"/>
    </source>
</evidence>
<keyword evidence="1" id="KW-0346">Stress response</keyword>
<dbReference type="GO" id="GO:0019243">
    <property type="term" value="P:methylglyoxal catabolic process to D-lactate via S-lactoyl-glutathione"/>
    <property type="evidence" value="ECO:0007669"/>
    <property type="project" value="TreeGrafter"/>
</dbReference>
<dbReference type="PDB" id="4P5P">
    <property type="method" value="X-ray"/>
    <property type="resolution" value="1.54 A"/>
    <property type="chains" value="A=1-225"/>
</dbReference>
<dbReference type="EMBL" id="CP000439">
    <property type="protein sequence ID" value="ABK89729.1"/>
    <property type="molecule type" value="Genomic_DNA"/>
</dbReference>
<dbReference type="SUPFAM" id="SSF52317">
    <property type="entry name" value="Class I glutamine amidotransferase-like"/>
    <property type="match status" value="1"/>
</dbReference>
<reference evidence="6" key="1">
    <citation type="journal article" date="2007" name="Genome Biol.">
        <title>Comparison of Francisella tularensis genomes reveals evolutionary events associated with the emergence of human pathogenic strains.</title>
        <authorList>
            <person name="Rohmer L."/>
            <person name="Fong C."/>
            <person name="Abmayr S."/>
            <person name="Wasnick M."/>
            <person name="Larson Freeman T.J."/>
            <person name="Radey M."/>
            <person name="Guina T."/>
            <person name="Svensson K."/>
            <person name="Hayden H.S."/>
            <person name="Jacobs M."/>
            <person name="Gallagher L.A."/>
            <person name="Manoil C."/>
            <person name="Ernst R.K."/>
            <person name="Drees B."/>
            <person name="Buckley D."/>
            <person name="Haugen E."/>
            <person name="Bovee D."/>
            <person name="Zhou Y."/>
            <person name="Chang J."/>
            <person name="Levy R."/>
            <person name="Lim R."/>
            <person name="Gillett W."/>
            <person name="Guenthener D."/>
            <person name="Kang A."/>
            <person name="Shaffer S.A."/>
            <person name="Taylor G."/>
            <person name="Chen J."/>
            <person name="Gallis B."/>
            <person name="D'Argenio D.A."/>
            <person name="Forsman M."/>
            <person name="Olson M.V."/>
            <person name="Goodlett D.R."/>
            <person name="Kaul R."/>
            <person name="Miller S.I."/>
            <person name="Brittnacher M.J."/>
        </authorList>
    </citation>
    <scope>NUCLEOTIDE SEQUENCE [LARGE SCALE GENOMIC DNA]</scope>
    <source>
        <strain evidence="6">U112</strain>
    </source>
</reference>
<evidence type="ECO:0000313" key="6">
    <source>
        <dbReference type="Proteomes" id="UP000000762"/>
    </source>
</evidence>
<evidence type="ECO:0000256" key="1">
    <source>
        <dbReference type="ARBA" id="ARBA00023016"/>
    </source>
</evidence>
<dbReference type="InterPro" id="IPR002818">
    <property type="entry name" value="DJ-1/PfpI"/>
</dbReference>
<dbReference type="InterPro" id="IPR050325">
    <property type="entry name" value="Prot/Nucl_acid_deglycase"/>
</dbReference>
<proteinExistence type="evidence at protein level"/>
<name>A0Q664_FRATN</name>
<feature type="domain" description="DJ-1/PfpI" evidence="4">
    <location>
        <begin position="27"/>
        <end position="219"/>
    </location>
</feature>
<dbReference type="KEGG" id="ftn:FTN_0841"/>
<dbReference type="Gene3D" id="3.40.50.880">
    <property type="match status" value="1"/>
</dbReference>
<dbReference type="GO" id="GO:0019172">
    <property type="term" value="F:glyoxalase III activity"/>
    <property type="evidence" value="ECO:0007669"/>
    <property type="project" value="TreeGrafter"/>
</dbReference>
<comment type="similarity">
    <text evidence="3">Belongs to the peptidase C56 family. HSP31-like subfamily.</text>
</comment>
<dbReference type="GO" id="GO:0005737">
    <property type="term" value="C:cytoplasm"/>
    <property type="evidence" value="ECO:0007669"/>
    <property type="project" value="TreeGrafter"/>
</dbReference>
<evidence type="ECO:0000259" key="4">
    <source>
        <dbReference type="Pfam" id="PF01965"/>
    </source>
</evidence>
<protein>
    <submittedName>
        <fullName evidence="5">ThiJ/PfpI family protein</fullName>
    </submittedName>
</protein>
<dbReference type="AlphaFoldDB" id="A0Q664"/>
<keyword evidence="7" id="KW-0002">3D-structure</keyword>
<keyword evidence="6" id="KW-1185">Reference proteome</keyword>
<keyword evidence="2" id="KW-0456">Lyase</keyword>
<dbReference type="EvolutionaryTrace" id="A0Q664"/>
<dbReference type="InterPro" id="IPR029062">
    <property type="entry name" value="Class_I_gatase-like"/>
</dbReference>
<evidence type="ECO:0000256" key="3">
    <source>
        <dbReference type="ARBA" id="ARBA00038493"/>
    </source>
</evidence>
<dbReference type="PDBsum" id="4P5P"/>
<sequence>MKNVLMVTTSHDVMGNSNEKTGLWLSELTHPYYSIIDKNINIDIVSIMGGEIPIDPNSVAQEDYYNDKFLADDNLKNIMKNSTSLRDVNIKEYDAIIFAGGHGTMWDFPNNANIHSKVLDIYAKNGVIGAICHGVAALINVKDNNGQNIIRDKEVTGFSNNEEKIVGLTDVVPFSLEDSLVEAGAKYSSASEWQSYVKSDSKIITAQNPQSATDFAKAIKQSLFN</sequence>
<feature type="modified residue" description="Cysteine sulfinic acid (-SO2H)" evidence="7">
    <location>
        <position position="132"/>
    </location>
</feature>
<reference evidence="7" key="2">
    <citation type="submission" date="2014-03" db="PDB data bank">
        <title>X-ray structure of Francisella tularensis Rapid Encystment Protein 24 KDa (REP24), gene product of FTN_0841.</title>
        <authorList>
            <person name="Segelke B.W."/>
            <person name="Feld G.K."/>
            <person name="Corzett M.H."/>
            <person name="Omattage N.S."/>
            <person name="Rasley A."/>
        </authorList>
    </citation>
    <scope>X-RAY CRYSTALLOGRAPHY (1.54 ANGSTROMS)</scope>
    <scope>SULFINATION AT CYS-132</scope>
</reference>
<evidence type="ECO:0000256" key="2">
    <source>
        <dbReference type="ARBA" id="ARBA00023239"/>
    </source>
</evidence>
<dbReference type="PANTHER" id="PTHR48094">
    <property type="entry name" value="PROTEIN/NUCLEIC ACID DEGLYCASE DJ-1-RELATED"/>
    <property type="match status" value="1"/>
</dbReference>
<evidence type="ECO:0007829" key="7">
    <source>
        <dbReference type="PDB" id="4P5P"/>
    </source>
</evidence>
<organism evidence="5 6">
    <name type="scientific">Francisella tularensis subsp. novicida (strain ATCC 15482 / CCUG 33449 / U112)</name>
    <dbReference type="NCBI Taxonomy" id="401614"/>
    <lineage>
        <taxon>Bacteria</taxon>
        <taxon>Pseudomonadati</taxon>
        <taxon>Pseudomonadota</taxon>
        <taxon>Gammaproteobacteria</taxon>
        <taxon>Thiotrichales</taxon>
        <taxon>Francisellaceae</taxon>
        <taxon>Francisella</taxon>
    </lineage>
</organism>
<dbReference type="SMR" id="A0Q664"/>
<dbReference type="PANTHER" id="PTHR48094:SF11">
    <property type="entry name" value="GLUTATHIONE-INDEPENDENT GLYOXALASE HSP31-RELATED"/>
    <property type="match status" value="1"/>
</dbReference>
<dbReference type="CDD" id="cd03141">
    <property type="entry name" value="GATase1_Hsp31_like"/>
    <property type="match status" value="1"/>
</dbReference>
<accession>A0Q664</accession>
<dbReference type="Pfam" id="PF01965">
    <property type="entry name" value="DJ-1_PfpI"/>
    <property type="match status" value="1"/>
</dbReference>
<gene>
    <name evidence="5" type="ordered locus">FTN_0841</name>
</gene>